<name>A0A8S0Q190_OLEEU</name>
<comment type="caution">
    <text evidence="2">The sequence shown here is derived from an EMBL/GenBank/DDBJ whole genome shotgun (WGS) entry which is preliminary data.</text>
</comment>
<protein>
    <recommendedName>
        <fullName evidence="1">DUF7734 domain-containing protein</fullName>
    </recommendedName>
</protein>
<reference evidence="2 3" key="1">
    <citation type="submission" date="2019-12" db="EMBL/GenBank/DDBJ databases">
        <authorList>
            <person name="Alioto T."/>
            <person name="Alioto T."/>
            <person name="Gomez Garrido J."/>
        </authorList>
    </citation>
    <scope>NUCLEOTIDE SEQUENCE [LARGE SCALE GENOMIC DNA]</scope>
</reference>
<dbReference type="GO" id="GO:0009507">
    <property type="term" value="C:chloroplast"/>
    <property type="evidence" value="ECO:0007669"/>
    <property type="project" value="TreeGrafter"/>
</dbReference>
<evidence type="ECO:0000313" key="2">
    <source>
        <dbReference type="EMBL" id="CAA2960636.1"/>
    </source>
</evidence>
<dbReference type="EMBL" id="CACTIH010000426">
    <property type="protein sequence ID" value="CAA2960636.1"/>
    <property type="molecule type" value="Genomic_DNA"/>
</dbReference>
<dbReference type="InterPro" id="IPR056636">
    <property type="entry name" value="DUF7734"/>
</dbReference>
<dbReference type="PANTHER" id="PTHR36729">
    <property type="entry name" value="EXPRESSED PROTEIN"/>
    <property type="match status" value="1"/>
</dbReference>
<organism evidence="2 3">
    <name type="scientific">Olea europaea subsp. europaea</name>
    <dbReference type="NCBI Taxonomy" id="158383"/>
    <lineage>
        <taxon>Eukaryota</taxon>
        <taxon>Viridiplantae</taxon>
        <taxon>Streptophyta</taxon>
        <taxon>Embryophyta</taxon>
        <taxon>Tracheophyta</taxon>
        <taxon>Spermatophyta</taxon>
        <taxon>Magnoliopsida</taxon>
        <taxon>eudicotyledons</taxon>
        <taxon>Gunneridae</taxon>
        <taxon>Pentapetalae</taxon>
        <taxon>asterids</taxon>
        <taxon>lamiids</taxon>
        <taxon>Lamiales</taxon>
        <taxon>Oleaceae</taxon>
        <taxon>Oleeae</taxon>
        <taxon>Olea</taxon>
    </lineage>
</organism>
<dbReference type="Proteomes" id="UP000594638">
    <property type="component" value="Unassembled WGS sequence"/>
</dbReference>
<dbReference type="Gramene" id="OE9A118534T1">
    <property type="protein sequence ID" value="OE9A118534C1"/>
    <property type="gene ID" value="OE9A118534"/>
</dbReference>
<gene>
    <name evidence="2" type="ORF">OLEA9_A118534</name>
</gene>
<accession>A0A8S0Q190</accession>
<dbReference type="AlphaFoldDB" id="A0A8S0Q190"/>
<evidence type="ECO:0000259" key="1">
    <source>
        <dbReference type="Pfam" id="PF24869"/>
    </source>
</evidence>
<feature type="domain" description="DUF7734" evidence="1">
    <location>
        <begin position="76"/>
        <end position="163"/>
    </location>
</feature>
<evidence type="ECO:0000313" key="3">
    <source>
        <dbReference type="Proteomes" id="UP000594638"/>
    </source>
</evidence>
<proteinExistence type="predicted"/>
<sequence>MLKQSGVWTALTFPHLLPLYSINHSNSIHITPSFIFPLKLEAESASAGVQCSARRRALYDETYDDDEEYEQNEEIGMLETYTQYVKDEVLLVKAMVDGEEAEVLVFKGFSSCLSYKTTADPSRSVIPARAVIKTIDRIKGPFDPSNIQFIEKGLTWEAFKNRLHSH</sequence>
<dbReference type="PANTHER" id="PTHR36729:SF2">
    <property type="entry name" value="EXPRESSED PROTEIN"/>
    <property type="match status" value="1"/>
</dbReference>
<keyword evidence="3" id="KW-1185">Reference proteome</keyword>
<dbReference type="Pfam" id="PF24869">
    <property type="entry name" value="DUF7734"/>
    <property type="match status" value="1"/>
</dbReference>
<dbReference type="OrthoDB" id="2018366at2759"/>